<evidence type="ECO:0000256" key="1">
    <source>
        <dbReference type="SAM" id="MobiDB-lite"/>
    </source>
</evidence>
<dbReference type="AlphaFoldDB" id="A0A9P5BRX6"/>
<dbReference type="OrthoDB" id="4816811at2759"/>
<dbReference type="Proteomes" id="UP000711996">
    <property type="component" value="Unassembled WGS sequence"/>
</dbReference>
<feature type="compositionally biased region" description="Polar residues" evidence="1">
    <location>
        <begin position="8"/>
        <end position="18"/>
    </location>
</feature>
<name>A0A9P5BRX6_COLSI</name>
<organism evidence="2 3">
    <name type="scientific">Colletotrichum siamense</name>
    <name type="common">Anthracnose fungus</name>
    <dbReference type="NCBI Taxonomy" id="690259"/>
    <lineage>
        <taxon>Eukaryota</taxon>
        <taxon>Fungi</taxon>
        <taxon>Dikarya</taxon>
        <taxon>Ascomycota</taxon>
        <taxon>Pezizomycotina</taxon>
        <taxon>Sordariomycetes</taxon>
        <taxon>Hypocreomycetidae</taxon>
        <taxon>Glomerellales</taxon>
        <taxon>Glomerellaceae</taxon>
        <taxon>Colletotrichum</taxon>
        <taxon>Colletotrichum gloeosporioides species complex</taxon>
    </lineage>
</organism>
<dbReference type="EMBL" id="QPMT01000112">
    <property type="protein sequence ID" value="KAF4840978.1"/>
    <property type="molecule type" value="Genomic_DNA"/>
</dbReference>
<feature type="compositionally biased region" description="Acidic residues" evidence="1">
    <location>
        <begin position="52"/>
        <end position="66"/>
    </location>
</feature>
<gene>
    <name evidence="2" type="ORF">CGCSCA2_v014962</name>
</gene>
<proteinExistence type="predicted"/>
<accession>A0A9P5BRX6</accession>
<sequence length="159" mass="17531">MTDRRNGATASGIASSPWSPVRGASPISGSPAERQSPDETQIHNLYDAGQPSDDDESRTLDFEFESGSDNKETQMLDWKPEDPKSYQQLQPQDLNDDEKMEEIISLARRLAALGVPASIDGALLDEVEFLVDSARRVVDIVDEKEDKGIHSSRSQSVEL</sequence>
<feature type="region of interest" description="Disordered" evidence="1">
    <location>
        <begin position="1"/>
        <end position="95"/>
    </location>
</feature>
<protein>
    <submittedName>
        <fullName evidence="2">Uncharacterized protein</fullName>
    </submittedName>
</protein>
<reference evidence="2" key="1">
    <citation type="submission" date="2019-06" db="EMBL/GenBank/DDBJ databases">
        <authorList>
            <person name="Gan P."/>
            <person name="Shirasu K."/>
        </authorList>
    </citation>
    <scope>NUCLEOTIDE SEQUENCE [LARGE SCALE GENOMIC DNA]</scope>
    <source>
        <strain evidence="2">CAD2</strain>
    </source>
</reference>
<feature type="compositionally biased region" description="Basic and acidic residues" evidence="1">
    <location>
        <begin position="68"/>
        <end position="84"/>
    </location>
</feature>
<evidence type="ECO:0000313" key="2">
    <source>
        <dbReference type="EMBL" id="KAF4840978.1"/>
    </source>
</evidence>
<keyword evidence="3" id="KW-1185">Reference proteome</keyword>
<evidence type="ECO:0000313" key="3">
    <source>
        <dbReference type="Proteomes" id="UP000711996"/>
    </source>
</evidence>
<comment type="caution">
    <text evidence="2">The sequence shown here is derived from an EMBL/GenBank/DDBJ whole genome shotgun (WGS) entry which is preliminary data.</text>
</comment>